<sequence>MNSFQTFSTTQPGLQFIPYQPTNISKAAKLIKAVDSSIPHMKTHLAEPRKPSPTRIATTPPATFLPLLHLQLKNWPAGGGQDDNPASNDEDPLCGLFSNDEEPAINQGWDDRVCHQSYKVLETQGAHIENSQDPPGPNTDSGDDDKSSSQGPNNYSSILILDDKPCPSGRNSSIQEDSSQPGTVSEDVSAPPGTIEQPEISSHCQEDALDVIEVVDKIMVPETTPRRSRKKSKIMPQSSPVKCCCTNRCAPADQVTQCWEYKTLISYELRNGDPWVRVAWCSSWEPGKEFPRHQVEEARHLQMKGEGGANITNRLRQARKLE</sequence>
<name>C6HIC9_AJECH</name>
<accession>C6HIC9</accession>
<dbReference type="VEuPathDB" id="FungiDB:HCDG_06279"/>
<feature type="compositionally biased region" description="Polar residues" evidence="1">
    <location>
        <begin position="169"/>
        <end position="183"/>
    </location>
</feature>
<protein>
    <submittedName>
        <fullName evidence="2">Uncharacterized protein</fullName>
    </submittedName>
</protein>
<feature type="region of interest" description="Disordered" evidence="1">
    <location>
        <begin position="126"/>
        <end position="202"/>
    </location>
</feature>
<dbReference type="AlphaFoldDB" id="C6HIC9"/>
<dbReference type="HOGENOM" id="CLU_863227_0_0_1"/>
<organism evidence="2 3">
    <name type="scientific">Ajellomyces capsulatus (strain H143)</name>
    <name type="common">Darling's disease fungus</name>
    <name type="synonym">Histoplasma capsulatum</name>
    <dbReference type="NCBI Taxonomy" id="544712"/>
    <lineage>
        <taxon>Eukaryota</taxon>
        <taxon>Fungi</taxon>
        <taxon>Dikarya</taxon>
        <taxon>Ascomycota</taxon>
        <taxon>Pezizomycotina</taxon>
        <taxon>Eurotiomycetes</taxon>
        <taxon>Eurotiomycetidae</taxon>
        <taxon>Onygenales</taxon>
        <taxon>Ajellomycetaceae</taxon>
        <taxon>Histoplasma</taxon>
    </lineage>
</organism>
<evidence type="ECO:0000313" key="3">
    <source>
        <dbReference type="Proteomes" id="UP000002624"/>
    </source>
</evidence>
<dbReference type="OrthoDB" id="4209537at2759"/>
<reference evidence="3" key="1">
    <citation type="submission" date="2009-05" db="EMBL/GenBank/DDBJ databases">
        <title>The genome sequence of Ajellomyces capsulatus strain H143.</title>
        <authorList>
            <person name="Champion M."/>
            <person name="Cuomo C.A."/>
            <person name="Ma L.-J."/>
            <person name="Henn M.R."/>
            <person name="Sil A."/>
            <person name="Goldman B."/>
            <person name="Young S.K."/>
            <person name="Kodira C.D."/>
            <person name="Zeng Q."/>
            <person name="Koehrsen M."/>
            <person name="Alvarado L."/>
            <person name="Berlin A.M."/>
            <person name="Borenstein D."/>
            <person name="Chen Z."/>
            <person name="Engels R."/>
            <person name="Freedman E."/>
            <person name="Gellesch M."/>
            <person name="Goldberg J."/>
            <person name="Griggs A."/>
            <person name="Gujja S."/>
            <person name="Heiman D.I."/>
            <person name="Hepburn T.A."/>
            <person name="Howarth C."/>
            <person name="Jen D."/>
            <person name="Larson L."/>
            <person name="Lewis B."/>
            <person name="Mehta T."/>
            <person name="Park D."/>
            <person name="Pearson M."/>
            <person name="Roberts A."/>
            <person name="Saif S."/>
            <person name="Shea T.D."/>
            <person name="Shenoy N."/>
            <person name="Sisk P."/>
            <person name="Stolte C."/>
            <person name="Sykes S."/>
            <person name="Walk T."/>
            <person name="White J."/>
            <person name="Yandava C."/>
            <person name="Klein B."/>
            <person name="McEwen J.G."/>
            <person name="Puccia R."/>
            <person name="Goldman G.H."/>
            <person name="Felipe M.S."/>
            <person name="Nino-Vega G."/>
            <person name="San-Blas G."/>
            <person name="Taylor J.W."/>
            <person name="Mendoza L."/>
            <person name="Galagan J.E."/>
            <person name="Nusbaum C."/>
            <person name="Birren B.W."/>
        </authorList>
    </citation>
    <scope>NUCLEOTIDE SEQUENCE [LARGE SCALE GENOMIC DNA]</scope>
    <source>
        <strain evidence="3">H143</strain>
    </source>
</reference>
<dbReference type="Proteomes" id="UP000002624">
    <property type="component" value="Unassembled WGS sequence"/>
</dbReference>
<feature type="region of interest" description="Disordered" evidence="1">
    <location>
        <begin position="74"/>
        <end position="102"/>
    </location>
</feature>
<proteinExistence type="predicted"/>
<dbReference type="EMBL" id="GG692428">
    <property type="protein sequence ID" value="EER40057.1"/>
    <property type="molecule type" value="Genomic_DNA"/>
</dbReference>
<evidence type="ECO:0000313" key="2">
    <source>
        <dbReference type="EMBL" id="EER40057.1"/>
    </source>
</evidence>
<evidence type="ECO:0000256" key="1">
    <source>
        <dbReference type="SAM" id="MobiDB-lite"/>
    </source>
</evidence>
<gene>
    <name evidence="2" type="ORF">HCDG_06279</name>
</gene>